<dbReference type="RefSeq" id="WP_088822530.1">
    <property type="nucleotide sequence ID" value="NZ_FZLN01000001.1"/>
</dbReference>
<reference evidence="7" key="1">
    <citation type="submission" date="2017-06" db="EMBL/GenBank/DDBJ databases">
        <authorList>
            <person name="Varghese N."/>
            <person name="Submissions S."/>
        </authorList>
    </citation>
    <scope>NUCLEOTIDE SEQUENCE [LARGE SCALE GENOMIC DNA]</scope>
    <source>
        <strain evidence="7">ANC 5114</strain>
    </source>
</reference>
<dbReference type="InterPro" id="IPR036937">
    <property type="entry name" value="Adhesion_dom_fimbrial_sf"/>
</dbReference>
<keyword evidence="7" id="KW-1185">Reference proteome</keyword>
<dbReference type="PANTHER" id="PTHR33420">
    <property type="entry name" value="FIMBRIAL SUBUNIT ELFA-RELATED"/>
    <property type="match status" value="1"/>
</dbReference>
<keyword evidence="4" id="KW-0281">Fimbrium</keyword>
<dbReference type="GO" id="GO:0043709">
    <property type="term" value="P:cell adhesion involved in single-species biofilm formation"/>
    <property type="evidence" value="ECO:0007669"/>
    <property type="project" value="TreeGrafter"/>
</dbReference>
<dbReference type="SUPFAM" id="SSF49401">
    <property type="entry name" value="Bacterial adhesins"/>
    <property type="match status" value="1"/>
</dbReference>
<comment type="similarity">
    <text evidence="2">Belongs to the fimbrial protein family.</text>
</comment>
<comment type="subcellular location">
    <subcellularLocation>
        <location evidence="1">Fimbrium</location>
    </subcellularLocation>
</comment>
<name>A0A217EDL2_9GAMM</name>
<dbReference type="GO" id="GO:0009289">
    <property type="term" value="C:pilus"/>
    <property type="evidence" value="ECO:0007669"/>
    <property type="project" value="UniProtKB-SubCell"/>
</dbReference>
<dbReference type="EMBL" id="FZLN01000001">
    <property type="protein sequence ID" value="SNQ28484.1"/>
    <property type="molecule type" value="Genomic_DNA"/>
</dbReference>
<evidence type="ECO:0000256" key="2">
    <source>
        <dbReference type="ARBA" id="ARBA00006671"/>
    </source>
</evidence>
<dbReference type="InterPro" id="IPR008966">
    <property type="entry name" value="Adhesion_dom_sf"/>
</dbReference>
<evidence type="ECO:0000313" key="7">
    <source>
        <dbReference type="Proteomes" id="UP000243463"/>
    </source>
</evidence>
<gene>
    <name evidence="6" type="ORF">SAMN05444584_0407</name>
</gene>
<feature type="chain" id="PRO_5011967829" evidence="5">
    <location>
        <begin position="23"/>
        <end position="184"/>
    </location>
</feature>
<accession>A0A217EDL2</accession>
<evidence type="ECO:0000256" key="5">
    <source>
        <dbReference type="SAM" id="SignalP"/>
    </source>
</evidence>
<evidence type="ECO:0000256" key="4">
    <source>
        <dbReference type="ARBA" id="ARBA00023263"/>
    </source>
</evidence>
<dbReference type="PANTHER" id="PTHR33420:SF3">
    <property type="entry name" value="FIMBRIAL SUBUNIT ELFA"/>
    <property type="match status" value="1"/>
</dbReference>
<evidence type="ECO:0000256" key="3">
    <source>
        <dbReference type="ARBA" id="ARBA00022729"/>
    </source>
</evidence>
<proteinExistence type="inferred from homology"/>
<organism evidence="6 7">
    <name type="scientific">Acinetobacter apis</name>
    <dbReference type="NCBI Taxonomy" id="1229165"/>
    <lineage>
        <taxon>Bacteria</taxon>
        <taxon>Pseudomonadati</taxon>
        <taxon>Pseudomonadota</taxon>
        <taxon>Gammaproteobacteria</taxon>
        <taxon>Moraxellales</taxon>
        <taxon>Moraxellaceae</taxon>
        <taxon>Acinetobacter</taxon>
    </lineage>
</organism>
<dbReference type="OrthoDB" id="6712104at2"/>
<protein>
    <submittedName>
        <fullName evidence="6">Major type 1 subunit fimbrin (Pilin)</fullName>
    </submittedName>
</protein>
<dbReference type="Gene3D" id="2.60.40.1090">
    <property type="entry name" value="Fimbrial-type adhesion domain"/>
    <property type="match status" value="1"/>
</dbReference>
<keyword evidence="3 5" id="KW-0732">Signal</keyword>
<dbReference type="Proteomes" id="UP000243463">
    <property type="component" value="Unassembled WGS sequence"/>
</dbReference>
<dbReference type="AlphaFoldDB" id="A0A217EDL2"/>
<feature type="signal peptide" evidence="5">
    <location>
        <begin position="1"/>
        <end position="22"/>
    </location>
</feature>
<dbReference type="InterPro" id="IPR050263">
    <property type="entry name" value="Bact_Fimbrial_Adh_Pro"/>
</dbReference>
<evidence type="ECO:0000313" key="6">
    <source>
        <dbReference type="EMBL" id="SNQ28484.1"/>
    </source>
</evidence>
<evidence type="ECO:0000256" key="1">
    <source>
        <dbReference type="ARBA" id="ARBA00004561"/>
    </source>
</evidence>
<sequence length="184" mass="18662">MKHNKTLSALLLTVLASSATYAVDGTITFNGTLVNSTCSATIGSGSTTSGTVTLPTSNIVNLAASGAVSGLTAYKIVLTGSGCSTSSGIATPYFEPSVANINTSGRLINTGTATNVDIQLLNSAQTVINLSADASSQTTSTVTTGTNTSNTATYTYPYYAQYYATAATTAGTVIGKVDYSLIYK</sequence>